<protein>
    <recommendedName>
        <fullName evidence="5">Hemerythrin-like domain-containing protein</fullName>
    </recommendedName>
</protein>
<organism evidence="6 7">
    <name type="scientific">Desulfovibrio subterraneus</name>
    <dbReference type="NCBI Taxonomy" id="2718620"/>
    <lineage>
        <taxon>Bacteria</taxon>
        <taxon>Pseudomonadati</taxon>
        <taxon>Thermodesulfobacteriota</taxon>
        <taxon>Desulfovibrionia</taxon>
        <taxon>Desulfovibrionales</taxon>
        <taxon>Desulfovibrionaceae</taxon>
        <taxon>Desulfovibrio</taxon>
    </lineage>
</organism>
<keyword evidence="7" id="KW-1185">Reference proteome</keyword>
<dbReference type="NCBIfam" id="TIGR02481">
    <property type="entry name" value="hemeryth_dom"/>
    <property type="match status" value="1"/>
</dbReference>
<dbReference type="Proteomes" id="UP000503840">
    <property type="component" value="Unassembled WGS sequence"/>
</dbReference>
<dbReference type="PANTHER" id="PTHR37164:SF1">
    <property type="entry name" value="BACTERIOHEMERYTHRIN"/>
    <property type="match status" value="1"/>
</dbReference>
<dbReference type="InterPro" id="IPR016131">
    <property type="entry name" value="Haemerythrin_Fe_BS"/>
</dbReference>
<dbReference type="GO" id="GO:0046872">
    <property type="term" value="F:metal ion binding"/>
    <property type="evidence" value="ECO:0007669"/>
    <property type="project" value="UniProtKB-KW"/>
</dbReference>
<dbReference type="CDD" id="cd12107">
    <property type="entry name" value="Hemerythrin"/>
    <property type="match status" value="1"/>
</dbReference>
<sequence length="138" mass="15989">MSYIEWSDELSVGYAQLDAQHKVMLEIINELFDSVSHGAGWAAMALIGVRLMEYSQVHFDAEEELMRACDFPGLALHQQEHIRFMEKIRDFMVAVEEGQSTGMLPMELFHFLQSWLAEHIMRMDKEYSVYCRTHQGAA</sequence>
<evidence type="ECO:0000313" key="6">
    <source>
        <dbReference type="EMBL" id="GFM34561.1"/>
    </source>
</evidence>
<evidence type="ECO:0000259" key="5">
    <source>
        <dbReference type="Pfam" id="PF01814"/>
    </source>
</evidence>
<dbReference type="EMBL" id="BLVO01000016">
    <property type="protein sequence ID" value="GFM34561.1"/>
    <property type="molecule type" value="Genomic_DNA"/>
</dbReference>
<evidence type="ECO:0000256" key="4">
    <source>
        <dbReference type="ARBA" id="ARBA00023004"/>
    </source>
</evidence>
<gene>
    <name evidence="6" type="ORF">DSM101010T_29260</name>
</gene>
<comment type="similarity">
    <text evidence="1">Belongs to the hemerythrin family.</text>
</comment>
<dbReference type="InterPro" id="IPR012312">
    <property type="entry name" value="Hemerythrin-like"/>
</dbReference>
<evidence type="ECO:0000256" key="1">
    <source>
        <dbReference type="ARBA" id="ARBA00010587"/>
    </source>
</evidence>
<keyword evidence="2" id="KW-0813">Transport</keyword>
<dbReference type="InterPro" id="IPR012827">
    <property type="entry name" value="Hemerythrin_metal-bd"/>
</dbReference>
<dbReference type="RefSeq" id="WP_174406245.1">
    <property type="nucleotide sequence ID" value="NZ_BLVO01000016.1"/>
</dbReference>
<name>A0A7J0BMT8_9BACT</name>
<evidence type="ECO:0000313" key="7">
    <source>
        <dbReference type="Proteomes" id="UP000503840"/>
    </source>
</evidence>
<keyword evidence="3" id="KW-0479">Metal-binding</keyword>
<reference evidence="6 7" key="1">
    <citation type="submission" date="2020-05" db="EMBL/GenBank/DDBJ databases">
        <title>Draft genome sequence of Desulfovibrio sp. strain HN2T.</title>
        <authorList>
            <person name="Ueno A."/>
            <person name="Tamazawa S."/>
            <person name="Tamamura S."/>
            <person name="Murakami T."/>
            <person name="Kiyama T."/>
            <person name="Inomata H."/>
            <person name="Amano Y."/>
            <person name="Miyakawa K."/>
            <person name="Tamaki H."/>
            <person name="Naganuma T."/>
            <person name="Kaneko K."/>
        </authorList>
    </citation>
    <scope>NUCLEOTIDE SEQUENCE [LARGE SCALE GENOMIC DNA]</scope>
    <source>
        <strain evidence="6 7">HN2</strain>
    </source>
</reference>
<proteinExistence type="inferred from homology"/>
<evidence type="ECO:0000256" key="3">
    <source>
        <dbReference type="ARBA" id="ARBA00022723"/>
    </source>
</evidence>
<dbReference type="Pfam" id="PF01814">
    <property type="entry name" value="Hemerythrin"/>
    <property type="match status" value="1"/>
</dbReference>
<keyword evidence="2" id="KW-0561">Oxygen transport</keyword>
<dbReference type="InterPro" id="IPR035938">
    <property type="entry name" value="Hemerythrin-like_sf"/>
</dbReference>
<dbReference type="NCBIfam" id="NF033749">
    <property type="entry name" value="bact_hemeryth"/>
    <property type="match status" value="1"/>
</dbReference>
<accession>A0A7J0BMT8</accession>
<dbReference type="Gene3D" id="1.20.120.50">
    <property type="entry name" value="Hemerythrin-like"/>
    <property type="match status" value="1"/>
</dbReference>
<dbReference type="AlphaFoldDB" id="A0A7J0BMT8"/>
<dbReference type="PANTHER" id="PTHR37164">
    <property type="entry name" value="BACTERIOHEMERYTHRIN"/>
    <property type="match status" value="1"/>
</dbReference>
<feature type="domain" description="Hemerythrin-like" evidence="5">
    <location>
        <begin position="13"/>
        <end position="127"/>
    </location>
</feature>
<dbReference type="InterPro" id="IPR050669">
    <property type="entry name" value="Hemerythrin"/>
</dbReference>
<keyword evidence="4" id="KW-0408">Iron</keyword>
<comment type="caution">
    <text evidence="6">The sequence shown here is derived from an EMBL/GenBank/DDBJ whole genome shotgun (WGS) entry which is preliminary data.</text>
</comment>
<evidence type="ECO:0000256" key="2">
    <source>
        <dbReference type="ARBA" id="ARBA00022621"/>
    </source>
</evidence>
<dbReference type="GO" id="GO:0005344">
    <property type="term" value="F:oxygen carrier activity"/>
    <property type="evidence" value="ECO:0007669"/>
    <property type="project" value="UniProtKB-KW"/>
</dbReference>
<dbReference type="SUPFAM" id="SSF47188">
    <property type="entry name" value="Hemerythrin-like"/>
    <property type="match status" value="1"/>
</dbReference>
<dbReference type="PROSITE" id="PS00550">
    <property type="entry name" value="HEMERYTHRINS"/>
    <property type="match status" value="1"/>
</dbReference>